<comment type="caution">
    <text evidence="1">The sequence shown here is derived from an EMBL/GenBank/DDBJ whole genome shotgun (WGS) entry which is preliminary data.</text>
</comment>
<reference evidence="1" key="1">
    <citation type="submission" date="2020-08" db="EMBL/GenBank/DDBJ databases">
        <title>Multicomponent nature underlies the extraordinary mechanical properties of spider dragline silk.</title>
        <authorList>
            <person name="Kono N."/>
            <person name="Nakamura H."/>
            <person name="Mori M."/>
            <person name="Yoshida Y."/>
            <person name="Ohtoshi R."/>
            <person name="Malay A.D."/>
            <person name="Moran D.A.P."/>
            <person name="Tomita M."/>
            <person name="Numata K."/>
            <person name="Arakawa K."/>
        </authorList>
    </citation>
    <scope>NUCLEOTIDE SEQUENCE</scope>
</reference>
<dbReference type="AlphaFoldDB" id="A0A8X6S1D1"/>
<proteinExistence type="predicted"/>
<evidence type="ECO:0000313" key="2">
    <source>
        <dbReference type="Proteomes" id="UP000887159"/>
    </source>
</evidence>
<name>A0A8X6S1D1_TRICX</name>
<evidence type="ECO:0000313" key="1">
    <source>
        <dbReference type="EMBL" id="GFY00261.1"/>
    </source>
</evidence>
<keyword evidence="2" id="KW-1185">Reference proteome</keyword>
<gene>
    <name evidence="1" type="primary">NCL1_22034</name>
    <name evidence="1" type="ORF">TNCV_4710631</name>
</gene>
<protein>
    <submittedName>
        <fullName evidence="1">Uncharacterized protein</fullName>
    </submittedName>
</protein>
<sequence length="106" mass="11738">MAPGSHVLSGNTSGCRMSWTYSYAVMVPQINIRGDYLLYAMAPHTITPAVGAVYRCKAKAGLRLSPQGLHQQTRLSSLQRLNLDSSQKTWFHSTAVQFPPARHHSK</sequence>
<organism evidence="1 2">
    <name type="scientific">Trichonephila clavipes</name>
    <name type="common">Golden silk orbweaver</name>
    <name type="synonym">Nephila clavipes</name>
    <dbReference type="NCBI Taxonomy" id="2585209"/>
    <lineage>
        <taxon>Eukaryota</taxon>
        <taxon>Metazoa</taxon>
        <taxon>Ecdysozoa</taxon>
        <taxon>Arthropoda</taxon>
        <taxon>Chelicerata</taxon>
        <taxon>Arachnida</taxon>
        <taxon>Araneae</taxon>
        <taxon>Araneomorphae</taxon>
        <taxon>Entelegynae</taxon>
        <taxon>Araneoidea</taxon>
        <taxon>Nephilidae</taxon>
        <taxon>Trichonephila</taxon>
    </lineage>
</organism>
<accession>A0A8X6S1D1</accession>
<dbReference type="EMBL" id="BMAU01021219">
    <property type="protein sequence ID" value="GFY00261.1"/>
    <property type="molecule type" value="Genomic_DNA"/>
</dbReference>
<dbReference type="Proteomes" id="UP000887159">
    <property type="component" value="Unassembled WGS sequence"/>
</dbReference>